<organism evidence="1 2">
    <name type="scientific">Entomophthora muscae</name>
    <dbReference type="NCBI Taxonomy" id="34485"/>
    <lineage>
        <taxon>Eukaryota</taxon>
        <taxon>Fungi</taxon>
        <taxon>Fungi incertae sedis</taxon>
        <taxon>Zoopagomycota</taxon>
        <taxon>Entomophthoromycotina</taxon>
        <taxon>Entomophthoromycetes</taxon>
        <taxon>Entomophthorales</taxon>
        <taxon>Entomophthoraceae</taxon>
        <taxon>Entomophthora</taxon>
    </lineage>
</organism>
<protein>
    <submittedName>
        <fullName evidence="1">Uncharacterized protein</fullName>
    </submittedName>
</protein>
<evidence type="ECO:0000313" key="2">
    <source>
        <dbReference type="Proteomes" id="UP001165960"/>
    </source>
</evidence>
<evidence type="ECO:0000313" key="1">
    <source>
        <dbReference type="EMBL" id="KAJ9085199.1"/>
    </source>
</evidence>
<dbReference type="EMBL" id="QTSX02000776">
    <property type="protein sequence ID" value="KAJ9085199.1"/>
    <property type="molecule type" value="Genomic_DNA"/>
</dbReference>
<sequence>MMHSLVRGGRRSRSYGVLPKYTSANRSQVQNRLGRTGSDLFINTMVSQQIRPKTFTTEAVSSYDEDNVPPARFKLTGSRSFLPLESPDPRVFSLLLEISQLIREQKYALAAEAFSKVLSEKGSIQSKPCILDLIDKFLTSQVEPIGANRLKLLFEKEIYRPEQCASDDLRQALTVQLISKSCDVGIFKVWDDFGRTFRKVMQHISRDTPPFQGTMLIQKVLDQVAVMHRSSAYNAVAESICGAVTPSYRMFGATLVRRMLDLKLRPSGRSYELTMAYYASLIGKTGKESLRYLKASKRLYYQMQSHRVKLPFKTHNELLNVVIQRSRNNISNSIYIIDLAFAMIEQRWPLCSSLSQALLNRLERVELKDMPDSCSHNKASERIKAIFRKLVSADGISNEKLFSVLLACHPQIERVGTKNYMYADPFLQLLHETSIVPNKRHYEATISLLGVSGDLGSAEATLNEMLRLNVHPDSKTLSSIISASIVAQAPGRGLKIAECLLGQGELYKIPPITPCTELYSFLTVAASLNLEIDLAKHYFKKYLETCQVAVSEADCCLRITRAFHIFLNYASLPKSIKAKALGCVDVLATHLHSASHLGSLNTVYAEVLSSHAEFLLTTPTVDDPECHMPMLNLYRSYFLTNMQPTTTSIYEKMLLALLNCLNQNPCSKERIMIEADMLYMNMLEYRLEFTCQVFASLISIAGNTESMERYFQSFLAYSRTEPRPDLKEIIQVLHAYGEACPLSPNKINQLISTALQFGPGPANSIRKLMIERLIFQDASNKIVWELLSDLEAHFIPQTPGMSFSPASHVRFPFPSIALIASHFLKTEGPQSMLRAVDVFERIGEIPQMPSHCATQLYTLLIRNVMDPHPFIQEDPIPLVAEFLSRLVAIPANPLMRKEFFSTLWRLSDQVTPRATPWSAWMKLRKMLERAESTTLPTPTPKDLLALF</sequence>
<comment type="caution">
    <text evidence="1">The sequence shown here is derived from an EMBL/GenBank/DDBJ whole genome shotgun (WGS) entry which is preliminary data.</text>
</comment>
<reference evidence="1" key="1">
    <citation type="submission" date="2022-04" db="EMBL/GenBank/DDBJ databases">
        <title>Genome of the entomopathogenic fungus Entomophthora muscae.</title>
        <authorList>
            <person name="Elya C."/>
            <person name="Lovett B.R."/>
            <person name="Lee E."/>
            <person name="Macias A.M."/>
            <person name="Hajek A.E."/>
            <person name="De Bivort B.L."/>
            <person name="Kasson M.T."/>
            <person name="De Fine Licht H.H."/>
            <person name="Stajich J.E."/>
        </authorList>
    </citation>
    <scope>NUCLEOTIDE SEQUENCE</scope>
    <source>
        <strain evidence="1">Berkeley</strain>
    </source>
</reference>
<keyword evidence="2" id="KW-1185">Reference proteome</keyword>
<dbReference type="Proteomes" id="UP001165960">
    <property type="component" value="Unassembled WGS sequence"/>
</dbReference>
<proteinExistence type="predicted"/>
<name>A0ACC2UEI8_9FUNG</name>
<gene>
    <name evidence="1" type="ORF">DSO57_1016352</name>
</gene>
<accession>A0ACC2UEI8</accession>